<evidence type="ECO:0000313" key="2">
    <source>
        <dbReference type="Proteomes" id="UP001157006"/>
    </source>
</evidence>
<organism evidence="1 2">
    <name type="scientific">Vicia faba</name>
    <name type="common">Broad bean</name>
    <name type="synonym">Faba vulgaris</name>
    <dbReference type="NCBI Taxonomy" id="3906"/>
    <lineage>
        <taxon>Eukaryota</taxon>
        <taxon>Viridiplantae</taxon>
        <taxon>Streptophyta</taxon>
        <taxon>Embryophyta</taxon>
        <taxon>Tracheophyta</taxon>
        <taxon>Spermatophyta</taxon>
        <taxon>Magnoliopsida</taxon>
        <taxon>eudicotyledons</taxon>
        <taxon>Gunneridae</taxon>
        <taxon>Pentapetalae</taxon>
        <taxon>rosids</taxon>
        <taxon>fabids</taxon>
        <taxon>Fabales</taxon>
        <taxon>Fabaceae</taxon>
        <taxon>Papilionoideae</taxon>
        <taxon>50 kb inversion clade</taxon>
        <taxon>NPAAA clade</taxon>
        <taxon>Hologalegina</taxon>
        <taxon>IRL clade</taxon>
        <taxon>Fabeae</taxon>
        <taxon>Vicia</taxon>
    </lineage>
</organism>
<gene>
    <name evidence="1" type="ORF">VFH_IV150800</name>
</gene>
<keyword evidence="2" id="KW-1185">Reference proteome</keyword>
<reference evidence="1 2" key="1">
    <citation type="submission" date="2023-01" db="EMBL/GenBank/DDBJ databases">
        <authorList>
            <person name="Kreplak J."/>
        </authorList>
    </citation>
    <scope>NUCLEOTIDE SEQUENCE [LARGE SCALE GENOMIC DNA]</scope>
</reference>
<dbReference type="Proteomes" id="UP001157006">
    <property type="component" value="Chromosome 4"/>
</dbReference>
<evidence type="ECO:0000313" key="1">
    <source>
        <dbReference type="EMBL" id="CAI8609798.1"/>
    </source>
</evidence>
<sequence>MAVFLLKFFVEVRKKISSSFSSWWRDIIKVGSFSNIDPIASNSRFIIRSVFSTPFWEVKWLEDKTLKEDFSDLFVNSFLKRVSVAGMGGWSDGIWIWGDLDLSAVVDHDPVLLPDYVSLKERLEDFVGMSCNAL</sequence>
<dbReference type="EMBL" id="OX451739">
    <property type="protein sequence ID" value="CAI8609798.1"/>
    <property type="molecule type" value="Genomic_DNA"/>
</dbReference>
<dbReference type="AlphaFoldDB" id="A0AAV1AJZ8"/>
<protein>
    <submittedName>
        <fullName evidence="1">Uncharacterized protein</fullName>
    </submittedName>
</protein>
<name>A0AAV1AJZ8_VICFA</name>
<proteinExistence type="predicted"/>
<accession>A0AAV1AJZ8</accession>